<gene>
    <name evidence="3" type="primary">LOC114331595</name>
</gene>
<evidence type="ECO:0000256" key="2">
    <source>
        <dbReference type="SAM" id="Phobius"/>
    </source>
</evidence>
<keyword evidence="2" id="KW-1133">Transmembrane helix</keyword>
<dbReference type="RefSeq" id="XP_028136999.1">
    <property type="nucleotide sequence ID" value="XM_028281198.1"/>
</dbReference>
<name>A0A6P7FLB1_DIAVI</name>
<organism evidence="3">
    <name type="scientific">Diabrotica virgifera virgifera</name>
    <name type="common">western corn rootworm</name>
    <dbReference type="NCBI Taxonomy" id="50390"/>
    <lineage>
        <taxon>Eukaryota</taxon>
        <taxon>Metazoa</taxon>
        <taxon>Ecdysozoa</taxon>
        <taxon>Arthropoda</taxon>
        <taxon>Hexapoda</taxon>
        <taxon>Insecta</taxon>
        <taxon>Pterygota</taxon>
        <taxon>Neoptera</taxon>
        <taxon>Endopterygota</taxon>
        <taxon>Coleoptera</taxon>
        <taxon>Polyphaga</taxon>
        <taxon>Cucujiformia</taxon>
        <taxon>Chrysomeloidea</taxon>
        <taxon>Chrysomelidae</taxon>
        <taxon>Galerucinae</taxon>
        <taxon>Diabroticina</taxon>
        <taxon>Diabroticites</taxon>
        <taxon>Diabrotica</taxon>
    </lineage>
</organism>
<dbReference type="InterPro" id="IPR031833">
    <property type="entry name" value="DUF4748"/>
</dbReference>
<protein>
    <submittedName>
        <fullName evidence="3">Uncharacterized protein LOC114331595</fullName>
    </submittedName>
</protein>
<feature type="region of interest" description="Disordered" evidence="1">
    <location>
        <begin position="48"/>
        <end position="67"/>
    </location>
</feature>
<dbReference type="InParanoid" id="A0A6P7FLB1"/>
<dbReference type="Pfam" id="PF15932">
    <property type="entry name" value="DUF4748"/>
    <property type="match status" value="1"/>
</dbReference>
<keyword evidence="2" id="KW-0812">Transmembrane</keyword>
<proteinExistence type="predicted"/>
<reference evidence="3" key="1">
    <citation type="submission" date="2025-08" db="UniProtKB">
        <authorList>
            <consortium name="RefSeq"/>
        </authorList>
    </citation>
    <scope>IDENTIFICATION</scope>
    <source>
        <tissue evidence="3">Whole insect</tissue>
    </source>
</reference>
<evidence type="ECO:0000256" key="1">
    <source>
        <dbReference type="SAM" id="MobiDB-lite"/>
    </source>
</evidence>
<dbReference type="FunCoup" id="A0A6P7FLB1">
    <property type="interactions" value="70"/>
</dbReference>
<sequence>MPLGNWAKIGIGWSVVVVAGIYSFYLAKSNVEKRRYDNMKIRERMREANSGDYSPSYRKFSTIKSES</sequence>
<evidence type="ECO:0000313" key="3">
    <source>
        <dbReference type="RefSeq" id="XP_028136999.1"/>
    </source>
</evidence>
<keyword evidence="2" id="KW-0472">Membrane</keyword>
<dbReference type="AlphaFoldDB" id="A0A6P7FLB1"/>
<accession>A0A6P7FLB1</accession>
<feature type="transmembrane region" description="Helical" evidence="2">
    <location>
        <begin position="6"/>
        <end position="27"/>
    </location>
</feature>